<dbReference type="PANTHER" id="PTHR30083:SF0">
    <property type="entry name" value="3'-PHOSPHOADENOSINE 5'-PHOSPHOSULFATE SULFOTRANSFERASE (PAPS REDUCTASE)_FAD SYNTHETASE"/>
    <property type="match status" value="1"/>
</dbReference>
<dbReference type="Pfam" id="PF01507">
    <property type="entry name" value="PAPS_reduct"/>
    <property type="match status" value="1"/>
</dbReference>
<dbReference type="GO" id="GO:0003824">
    <property type="term" value="F:catalytic activity"/>
    <property type="evidence" value="ECO:0007669"/>
    <property type="project" value="InterPro"/>
</dbReference>
<dbReference type="Proteomes" id="UP000005277">
    <property type="component" value="Unassembled WGS sequence"/>
</dbReference>
<name>F0H1M2_9FIRM</name>
<dbReference type="GO" id="GO:0071453">
    <property type="term" value="P:cellular response to oxygen levels"/>
    <property type="evidence" value="ECO:0007669"/>
    <property type="project" value="TreeGrafter"/>
</dbReference>
<dbReference type="RefSeq" id="WP_004817994.1">
    <property type="nucleotide sequence ID" value="NZ_AEXN01000032.1"/>
</dbReference>
<dbReference type="EMBL" id="AEXN01000032">
    <property type="protein sequence ID" value="EGC83653.1"/>
    <property type="molecule type" value="Genomic_DNA"/>
</dbReference>
<feature type="domain" description="Phosphoadenosine phosphosulphate reductase" evidence="1">
    <location>
        <begin position="28"/>
        <end position="234"/>
    </location>
</feature>
<dbReference type="SUPFAM" id="SSF52402">
    <property type="entry name" value="Adenine nucleotide alpha hydrolases-like"/>
    <property type="match status" value="1"/>
</dbReference>
<dbReference type="InterPro" id="IPR021845">
    <property type="entry name" value="DUF3440"/>
</dbReference>
<comment type="caution">
    <text evidence="2">The sequence shown here is derived from an EMBL/GenBank/DDBJ whole genome shotgun (WGS) entry which is preliminary data.</text>
</comment>
<evidence type="ECO:0000259" key="1">
    <source>
        <dbReference type="Pfam" id="PF01507"/>
    </source>
</evidence>
<proteinExistence type="predicted"/>
<reference evidence="2 3" key="1">
    <citation type="submission" date="2011-01" db="EMBL/GenBank/DDBJ databases">
        <authorList>
            <person name="Durkin A.S."/>
            <person name="Madupu R."/>
            <person name="Torralba M."/>
            <person name="Gillis M."/>
            <person name="Methe B."/>
            <person name="Sutton G."/>
            <person name="Nelson K.E."/>
        </authorList>
    </citation>
    <scope>NUCLEOTIDE SEQUENCE [LARGE SCALE GENOMIC DNA]</scope>
    <source>
        <strain evidence="2 3">ACS-025-V-Sch4</strain>
    </source>
</reference>
<organism evidence="2 3">
    <name type="scientific">Anaerococcus hydrogenalis ACS-025-V-Sch4</name>
    <dbReference type="NCBI Taxonomy" id="879306"/>
    <lineage>
        <taxon>Bacteria</taxon>
        <taxon>Bacillati</taxon>
        <taxon>Bacillota</taxon>
        <taxon>Tissierellia</taxon>
        <taxon>Tissierellales</taxon>
        <taxon>Peptoniphilaceae</taxon>
        <taxon>Anaerococcus</taxon>
    </lineage>
</organism>
<protein>
    <submittedName>
        <fullName evidence="2">Phosphoadenosine phosphosulfate reductase family protein</fullName>
    </submittedName>
</protein>
<keyword evidence="3" id="KW-1185">Reference proteome</keyword>
<dbReference type="InterPro" id="IPR002500">
    <property type="entry name" value="PAPS_reduct_dom"/>
</dbReference>
<dbReference type="Pfam" id="PF11922">
    <property type="entry name" value="DUF3440"/>
    <property type="match status" value="1"/>
</dbReference>
<sequence length="437" mass="51306">MGKIYLDKDVFTATKERINYILDEFEQVIVSFSGGKDSGVVLNILLELAEKRNMLNKVGVYHMDYEAQYQHTTDYVTRTFDSLPKEVKKYWVCLPIKAQCSVSMFQSYWQPWKLDEKEIWCRELPKNAITEENFPFDFDYEISDYDFNIKFGKALSKDKKTAFLIGIRSQESLHRYTAISKYDDTSTYKGNMFTTKVNENLVNVYPIYDWDVEDIWTANGKFNWDYNHLYDLYYQAGLTLNQMRVASPFNDAAQENLKLYQVIDPNSWGKLIGRVNGVNFTGLYGGTSAMGWRNIKKPDHFTWREYMLFLLDTLPEETRNMYLKKLNTSIKYWTKDGGALPVDIIDEIEGQTDFENLGKPKTKRKYKHEYEVVKFDNYLDEIETSKPNLLPTYKRMCIAILKNDTSCKTLGFGQTKDELSKRRNAIKKYKNIVRGKI</sequence>
<evidence type="ECO:0000313" key="3">
    <source>
        <dbReference type="Proteomes" id="UP000005277"/>
    </source>
</evidence>
<dbReference type="CDD" id="cd23947">
    <property type="entry name" value="PAPS_reductase-like_YbdN"/>
    <property type="match status" value="1"/>
</dbReference>
<dbReference type="OrthoDB" id="9774475at2"/>
<dbReference type="AlphaFoldDB" id="F0H1M2"/>
<dbReference type="PANTHER" id="PTHR30083">
    <property type="entry name" value="TRANSCRIPTIONAL REGULATOR-RELATED"/>
    <property type="match status" value="1"/>
</dbReference>
<gene>
    <name evidence="2" type="ORF">HMPREF9246_1226</name>
</gene>
<evidence type="ECO:0000313" key="2">
    <source>
        <dbReference type="EMBL" id="EGC83653.1"/>
    </source>
</evidence>
<dbReference type="InterPro" id="IPR014729">
    <property type="entry name" value="Rossmann-like_a/b/a_fold"/>
</dbReference>
<dbReference type="Gene3D" id="3.40.50.620">
    <property type="entry name" value="HUPs"/>
    <property type="match status" value="1"/>
</dbReference>
<accession>F0H1M2</accession>